<evidence type="ECO:0000256" key="3">
    <source>
        <dbReference type="PROSITE-ProRule" id="PRU00221"/>
    </source>
</evidence>
<dbReference type="PANTHER" id="PTHR44464">
    <property type="entry name" value="WD REPEAT-CONTAINING PROTEIN 17"/>
    <property type="match status" value="1"/>
</dbReference>
<dbReference type="PROSITE" id="PS00678">
    <property type="entry name" value="WD_REPEATS_1"/>
    <property type="match status" value="1"/>
</dbReference>
<dbReference type="InterPro" id="IPR015943">
    <property type="entry name" value="WD40/YVTN_repeat-like_dom_sf"/>
</dbReference>
<keyword evidence="6" id="KW-1185">Reference proteome</keyword>
<reference evidence="5 6" key="1">
    <citation type="submission" date="2017-12" db="EMBL/GenBank/DDBJ databases">
        <title>Sequencing, de novo assembly and annotation of complete genome of a new Thraustochytrid species, strain FCC1311.</title>
        <authorList>
            <person name="Sedici K."/>
            <person name="Godart F."/>
            <person name="Aiese Cigliano R."/>
            <person name="Sanseverino W."/>
            <person name="Barakat M."/>
            <person name="Ortet P."/>
            <person name="Marechal E."/>
            <person name="Cagnac O."/>
            <person name="Amato A."/>
        </authorList>
    </citation>
    <scope>NUCLEOTIDE SEQUENCE [LARGE SCALE GENOMIC DNA]</scope>
</reference>
<feature type="region of interest" description="Disordered" evidence="4">
    <location>
        <begin position="1264"/>
        <end position="1306"/>
    </location>
</feature>
<dbReference type="InterPro" id="IPR001680">
    <property type="entry name" value="WD40_rpt"/>
</dbReference>
<dbReference type="SUPFAM" id="SSF50978">
    <property type="entry name" value="WD40 repeat-like"/>
    <property type="match status" value="2"/>
</dbReference>
<feature type="repeat" description="WD" evidence="3">
    <location>
        <begin position="515"/>
        <end position="557"/>
    </location>
</feature>
<dbReference type="InterPro" id="IPR036322">
    <property type="entry name" value="WD40_repeat_dom_sf"/>
</dbReference>
<dbReference type="Proteomes" id="UP000241890">
    <property type="component" value="Unassembled WGS sequence"/>
</dbReference>
<accession>A0A2R5G128</accession>
<evidence type="ECO:0000256" key="1">
    <source>
        <dbReference type="ARBA" id="ARBA00022574"/>
    </source>
</evidence>
<dbReference type="PRINTS" id="PR00320">
    <property type="entry name" value="GPROTEINBRPT"/>
</dbReference>
<dbReference type="EMBL" id="BEYU01000008">
    <property type="protein sequence ID" value="GBG24710.1"/>
    <property type="molecule type" value="Genomic_DNA"/>
</dbReference>
<comment type="caution">
    <text evidence="5">The sequence shown here is derived from an EMBL/GenBank/DDBJ whole genome shotgun (WGS) entry which is preliminary data.</text>
</comment>
<organism evidence="5 6">
    <name type="scientific">Hondaea fermentalgiana</name>
    <dbReference type="NCBI Taxonomy" id="2315210"/>
    <lineage>
        <taxon>Eukaryota</taxon>
        <taxon>Sar</taxon>
        <taxon>Stramenopiles</taxon>
        <taxon>Bigyra</taxon>
        <taxon>Labyrinthulomycetes</taxon>
        <taxon>Thraustochytrida</taxon>
        <taxon>Thraustochytriidae</taxon>
        <taxon>Hondaea</taxon>
    </lineage>
</organism>
<evidence type="ECO:0000256" key="2">
    <source>
        <dbReference type="ARBA" id="ARBA00022737"/>
    </source>
</evidence>
<feature type="repeat" description="WD" evidence="3">
    <location>
        <begin position="455"/>
        <end position="489"/>
    </location>
</feature>
<dbReference type="PROSITE" id="PS50082">
    <property type="entry name" value="WD_REPEATS_2"/>
    <property type="match status" value="3"/>
</dbReference>
<keyword evidence="2" id="KW-0677">Repeat</keyword>
<feature type="repeat" description="WD" evidence="3">
    <location>
        <begin position="558"/>
        <end position="592"/>
    </location>
</feature>
<dbReference type="OrthoDB" id="2161379at2759"/>
<proteinExistence type="predicted"/>
<evidence type="ECO:0000313" key="6">
    <source>
        <dbReference type="Proteomes" id="UP000241890"/>
    </source>
</evidence>
<evidence type="ECO:0000313" key="5">
    <source>
        <dbReference type="EMBL" id="GBG24710.1"/>
    </source>
</evidence>
<dbReference type="InterPro" id="IPR019775">
    <property type="entry name" value="WD40_repeat_CS"/>
</dbReference>
<dbReference type="InterPro" id="IPR020472">
    <property type="entry name" value="WD40_PAC1"/>
</dbReference>
<evidence type="ECO:0000256" key="4">
    <source>
        <dbReference type="SAM" id="MobiDB-lite"/>
    </source>
</evidence>
<keyword evidence="1 3" id="KW-0853">WD repeat</keyword>
<name>A0A2R5G128_9STRA</name>
<dbReference type="SMART" id="SM00320">
    <property type="entry name" value="WD40"/>
    <property type="match status" value="9"/>
</dbReference>
<dbReference type="Gene3D" id="2.130.10.10">
    <property type="entry name" value="YVTN repeat-like/Quinoprotein amine dehydrogenase"/>
    <property type="match status" value="3"/>
</dbReference>
<dbReference type="PROSITE" id="PS50294">
    <property type="entry name" value="WD_REPEATS_REGION"/>
    <property type="match status" value="3"/>
</dbReference>
<sequence>MFAPVCMSWFPIKRKAHVVELAMGERVIALATVRGSVILWNIATSSHRMLVQRTVPTKLSVGDTRQWKDSHRPTVLRCNLHPVSGEIAVGFKDGRIELVSVHQDVQTPVAFFYEKGCDVGKTSQPKSAQRTGRVVDLQWDPFSPNYLLAAYADCDEVVLWDCLEKIPRVVQTFPLENRTRAVAGLAWQSWAPGNFTTVSEKGAGLMHVWNVSQKTPIETLRISNGSAGVAMSAWGSLCLIGLENGAMVTYDAQRRLQLLTTRPSHRETVFDVRFRPSNLSAADATAESDEDREFATCSFDGRVIIYGARDKDCRRTLKHKDKPVIYGVSWAPAPRRWIASCTYTGVLSIWDVAPLVPRLLSSVKLHKGPTYRVDWNKCEPSLIATSSADRFAVISEINLEDGSLKVRQRLEHPAKTFGCAWAPFYSDKNPWLATGCGNGVVYVWNAMTAKVGFKLTKHEAKIFNVTWSPLRTGVLASGSDDRTIIVWKLPLNETSGATSETKGKQATVIEPQICLRGHSMNVRALLWSTEIPSLLLSGSWDGSIRAWDTDKGVCLASIYDHHADVYGLDLDPERPFTVLSSSRDTTIRVWDLVKPVEVVQAKLELLCEIIFEGRLPARTQNAAEHALRGRAGRQLLQRIRYATSSNHDMDADNKVDLLRDLFFFFGERPGMHDLFKLLADDTSGTRVVHAASRVLLHHDEQLPSNDEERAVSLIKSGRLRSACEALRRAGRWERALALAPAVSLAYWRSLATEYGRSLAESHDEEAPTFLMAAGHVSEAIRFHKDRHEFDAAMVLAQAGIERSAQESQITMQHAELPPQHNEGDLQRAALAARKRRDALAHEQAHMFLESGRPLLAACAMLAVDDTHAAIQALMLAGIPELALCVAKVRVPQHAHENILKAVAAKCERYGCTELALQLYRKTSNPSREAHLMCARVNFPKPVRQGLGLRQPLQYLQQAQELLTRRDKGRDVSLCQTLELLCASGDVAAQAQAVQLGTEEACRLLKHGQAWDIDRVREITRILQCVDLEATISPEHARNRDLLLALCCFVGALDAIWKRLDPIVLPLFRALRAILREHPDLGFPVHLEAITAREVEFRIRSGLVARGRKEAMDVFAAAETLIAKTLTQSAEEPSTSQQAEARMALSRAADHLEEARAFFQQSQLGKDDGASPDLGEKNSIEAVACEMSNVALFARGLPNGNTRSGRRSMFDNKIIRGPCVRLPGGDGQFFLSLPHALMWDEVNAYSPLNNGALLFPSRYHVAQQPPTTNAFSPKAMPAATSQSKKGVKTSEGDADACEPETKSVRVH</sequence>
<gene>
    <name evidence="5" type="ORF">FCC1311_009282</name>
</gene>
<dbReference type="InParanoid" id="A0A2R5G128"/>
<protein>
    <submittedName>
        <fullName evidence="5">WD repeat-containing protein 17</fullName>
    </submittedName>
</protein>
<dbReference type="PANTHER" id="PTHR44464:SF1">
    <property type="entry name" value="WD REPEAT-CONTAINING PROTEIN 17"/>
    <property type="match status" value="1"/>
</dbReference>
<dbReference type="Pfam" id="PF00400">
    <property type="entry name" value="WD40"/>
    <property type="match status" value="3"/>
</dbReference>